<dbReference type="PANTHER" id="PTHR48017">
    <property type="entry name" value="OS05G0424000 PROTEIN-RELATED"/>
    <property type="match status" value="1"/>
</dbReference>
<feature type="transmembrane region" description="Helical" evidence="6">
    <location>
        <begin position="112"/>
        <end position="132"/>
    </location>
</feature>
<protein>
    <recommendedName>
        <fullName evidence="7">Amino acid transporter transmembrane domain-containing protein</fullName>
    </recommendedName>
</protein>
<feature type="transmembrane region" description="Helical" evidence="6">
    <location>
        <begin position="265"/>
        <end position="286"/>
    </location>
</feature>
<dbReference type="EMBL" id="AZBU02000006">
    <property type="protein sequence ID" value="TKR73194.1"/>
    <property type="molecule type" value="Genomic_DNA"/>
</dbReference>
<evidence type="ECO:0000256" key="1">
    <source>
        <dbReference type="ARBA" id="ARBA00004370"/>
    </source>
</evidence>
<feature type="transmembrane region" description="Helical" evidence="6">
    <location>
        <begin position="388"/>
        <end position="408"/>
    </location>
</feature>
<evidence type="ECO:0000313" key="9">
    <source>
        <dbReference type="Proteomes" id="UP000298663"/>
    </source>
</evidence>
<feature type="transmembrane region" description="Helical" evidence="6">
    <location>
        <begin position="349"/>
        <end position="367"/>
    </location>
</feature>
<evidence type="ECO:0000256" key="2">
    <source>
        <dbReference type="ARBA" id="ARBA00022448"/>
    </source>
</evidence>
<dbReference type="AlphaFoldDB" id="A0A4U5MU04"/>
<accession>A0A4U5MU04</accession>
<reference evidence="8 9" key="2">
    <citation type="journal article" date="2019" name="G3 (Bethesda)">
        <title>Hybrid Assembly of the Genome of the Entomopathogenic Nematode Steinernema carpocapsae Identifies the X-Chromosome.</title>
        <authorList>
            <person name="Serra L."/>
            <person name="Macchietto M."/>
            <person name="Macias-Munoz A."/>
            <person name="McGill C.J."/>
            <person name="Rodriguez I.M."/>
            <person name="Rodriguez B."/>
            <person name="Murad R."/>
            <person name="Mortazavi A."/>
        </authorList>
    </citation>
    <scope>NUCLEOTIDE SEQUENCE [LARGE SCALE GENOMIC DNA]</scope>
    <source>
        <strain evidence="8 9">ALL</strain>
    </source>
</reference>
<dbReference type="Pfam" id="PF01490">
    <property type="entry name" value="Aa_trans"/>
    <property type="match status" value="1"/>
</dbReference>
<dbReference type="GO" id="GO:0016020">
    <property type="term" value="C:membrane"/>
    <property type="evidence" value="ECO:0007669"/>
    <property type="project" value="UniProtKB-SubCell"/>
</dbReference>
<feature type="transmembrane region" description="Helical" evidence="6">
    <location>
        <begin position="460"/>
        <end position="482"/>
    </location>
</feature>
<evidence type="ECO:0000256" key="4">
    <source>
        <dbReference type="ARBA" id="ARBA00022989"/>
    </source>
</evidence>
<dbReference type="STRING" id="34508.A0A4U5MU04"/>
<feature type="transmembrane region" description="Helical" evidence="6">
    <location>
        <begin position="203"/>
        <end position="223"/>
    </location>
</feature>
<feature type="transmembrane region" description="Helical" evidence="6">
    <location>
        <begin position="230"/>
        <end position="253"/>
    </location>
</feature>
<feature type="transmembrane region" description="Helical" evidence="6">
    <location>
        <begin position="83"/>
        <end position="106"/>
    </location>
</feature>
<organism evidence="8 9">
    <name type="scientific">Steinernema carpocapsae</name>
    <name type="common">Entomopathogenic nematode</name>
    <dbReference type="NCBI Taxonomy" id="34508"/>
    <lineage>
        <taxon>Eukaryota</taxon>
        <taxon>Metazoa</taxon>
        <taxon>Ecdysozoa</taxon>
        <taxon>Nematoda</taxon>
        <taxon>Chromadorea</taxon>
        <taxon>Rhabditida</taxon>
        <taxon>Tylenchina</taxon>
        <taxon>Panagrolaimomorpha</taxon>
        <taxon>Strongyloidoidea</taxon>
        <taxon>Steinernematidae</taxon>
        <taxon>Steinernema</taxon>
    </lineage>
</organism>
<evidence type="ECO:0000313" key="8">
    <source>
        <dbReference type="EMBL" id="TKR73194.1"/>
    </source>
</evidence>
<dbReference type="InterPro" id="IPR013057">
    <property type="entry name" value="AA_transpt_TM"/>
</dbReference>
<feature type="transmembrane region" description="Helical" evidence="6">
    <location>
        <begin position="414"/>
        <end position="434"/>
    </location>
</feature>
<feature type="domain" description="Amino acid transporter transmembrane" evidence="7">
    <location>
        <begin position="82"/>
        <end position="479"/>
    </location>
</feature>
<evidence type="ECO:0000256" key="5">
    <source>
        <dbReference type="ARBA" id="ARBA00023136"/>
    </source>
</evidence>
<dbReference type="OrthoDB" id="655540at2759"/>
<reference evidence="8 9" key="1">
    <citation type="journal article" date="2015" name="Genome Biol.">
        <title>Comparative genomics of Steinernema reveals deeply conserved gene regulatory networks.</title>
        <authorList>
            <person name="Dillman A.R."/>
            <person name="Macchietto M."/>
            <person name="Porter C.F."/>
            <person name="Rogers A."/>
            <person name="Williams B."/>
            <person name="Antoshechkin I."/>
            <person name="Lee M.M."/>
            <person name="Goodwin Z."/>
            <person name="Lu X."/>
            <person name="Lewis E.E."/>
            <person name="Goodrich-Blair H."/>
            <person name="Stock S.P."/>
            <person name="Adams B.J."/>
            <person name="Sternberg P.W."/>
            <person name="Mortazavi A."/>
        </authorList>
    </citation>
    <scope>NUCLEOTIDE SEQUENCE [LARGE SCALE GENOMIC DNA]</scope>
    <source>
        <strain evidence="8 9">ALL</strain>
    </source>
</reference>
<gene>
    <name evidence="8" type="ORF">L596_020532</name>
</gene>
<keyword evidence="3 6" id="KW-0812">Transmembrane</keyword>
<name>A0A4U5MU04_STECR</name>
<evidence type="ECO:0000259" key="7">
    <source>
        <dbReference type="Pfam" id="PF01490"/>
    </source>
</evidence>
<keyword evidence="5 6" id="KW-0472">Membrane</keyword>
<proteinExistence type="predicted"/>
<sequence>MLAWVKLELKDAEGFVCVLIWQDYLRRTVKSKTRLRIRTQERLRYASVYCFGFFSLSTRWEIRDRMTKQLQGTYHVNSRGMHWLVAAFFVIGDIAGGGLVILSGAIKYTGLFGGIILFFVTMLIASYTATLLGENWVILQKKWPEYRTHCRKPYPEMGYRSLGSVMRKIVSYCVNITQFSVAVVYLLLSAKIFRDSILATTGFYINFCFMILIVATLVLPVTMLKSPQDFWHVVVAAMFSTCIACILIIVGVSSDYNICMNQAEYPPVNVGGVLIGMGIFFFSYDGHAAFPTIQHDMKEPQKFGRSVFLAYIVVTLVYMPVSILGYITYGSSIGDCIIGSIQTPWLQMAASTFIGVHCILTIVFVLNPLNQEAEECFSLPQSFGIERVVCRSVMMVLVVLATASIPNFGPLVNLGGLTVTLTAFVFPCLFNVFLKAQEHQTEDQIPTLKKVISSTPKAKLLLIIVLMFFGVIAGTATTYSAIVELSTTHFKMPCYFAPFLESNNATAVSNIRCCGPSLNISSLRTPEVCFA</sequence>
<feature type="transmembrane region" description="Helical" evidence="6">
    <location>
        <begin position="169"/>
        <end position="188"/>
    </location>
</feature>
<keyword evidence="9" id="KW-1185">Reference proteome</keyword>
<evidence type="ECO:0000256" key="6">
    <source>
        <dbReference type="SAM" id="Phobius"/>
    </source>
</evidence>
<comment type="caution">
    <text evidence="8">The sequence shown here is derived from an EMBL/GenBank/DDBJ whole genome shotgun (WGS) entry which is preliminary data.</text>
</comment>
<feature type="transmembrane region" description="Helical" evidence="6">
    <location>
        <begin position="307"/>
        <end position="329"/>
    </location>
</feature>
<comment type="subcellular location">
    <subcellularLocation>
        <location evidence="1">Membrane</location>
    </subcellularLocation>
</comment>
<dbReference type="Gene3D" id="1.20.1740.10">
    <property type="entry name" value="Amino acid/polyamine transporter I"/>
    <property type="match status" value="1"/>
</dbReference>
<evidence type="ECO:0000256" key="3">
    <source>
        <dbReference type="ARBA" id="ARBA00022692"/>
    </source>
</evidence>
<dbReference type="FunFam" id="1.20.1740.10:FF:000052">
    <property type="entry name" value="Lysine histidine transporter-like 3"/>
    <property type="match status" value="1"/>
</dbReference>
<keyword evidence="2" id="KW-0813">Transport</keyword>
<keyword evidence="4 6" id="KW-1133">Transmembrane helix</keyword>
<dbReference type="Proteomes" id="UP000298663">
    <property type="component" value="Unassembled WGS sequence"/>
</dbReference>